<dbReference type="AlphaFoldDB" id="A0A7U7G4Y6"/>
<name>A0A7U7G4Y6_9PROT</name>
<feature type="transmembrane region" description="Helical" evidence="1">
    <location>
        <begin position="22"/>
        <end position="40"/>
    </location>
</feature>
<keyword evidence="1" id="KW-0812">Transmembrane</keyword>
<gene>
    <name evidence="2" type="ORF">SACS_0490</name>
</gene>
<evidence type="ECO:0000313" key="2">
    <source>
        <dbReference type="EMBL" id="CDG33228.1"/>
    </source>
</evidence>
<dbReference type="EMBL" id="CBLY010000004">
    <property type="protein sequence ID" value="CDG33228.1"/>
    <property type="molecule type" value="Genomic_DNA"/>
</dbReference>
<sequence length="41" mass="4259">MEGRPAGGGLFSVVDSFWWGDSPGVVFLGLGGGFLGFFGFM</sequence>
<accession>A0A7U7G4Y6</accession>
<evidence type="ECO:0000313" key="3">
    <source>
        <dbReference type="Proteomes" id="UP000027590"/>
    </source>
</evidence>
<protein>
    <submittedName>
        <fullName evidence="2">Uncharacterized protein</fullName>
    </submittedName>
</protein>
<evidence type="ECO:0000256" key="1">
    <source>
        <dbReference type="SAM" id="Phobius"/>
    </source>
</evidence>
<keyword evidence="1" id="KW-0472">Membrane</keyword>
<comment type="caution">
    <text evidence="2">The sequence shown here is derived from an EMBL/GenBank/DDBJ whole genome shotgun (WGS) entry which is preliminary data.</text>
</comment>
<reference evidence="2 3" key="1">
    <citation type="journal article" date="2014" name="Genome Biol. Evol.">
        <title>Acetic acid bacteria genomes reveal functional traits for adaptation to life in insect guts.</title>
        <authorList>
            <person name="Chouaia B."/>
            <person name="Gaiarsa S."/>
            <person name="Crotti E."/>
            <person name="Comandatore F."/>
            <person name="Degli Esposti M."/>
            <person name="Ricci I."/>
            <person name="Alma A."/>
            <person name="Favia G."/>
            <person name="Bandi C."/>
            <person name="Daffonchio D."/>
        </authorList>
    </citation>
    <scope>NUCLEOTIDE SEQUENCE [LARGE SCALE GENOMIC DNA]</scope>
    <source>
        <strain evidence="3">AM169</strain>
    </source>
</reference>
<dbReference type="Proteomes" id="UP000027590">
    <property type="component" value="Unassembled WGS sequence"/>
</dbReference>
<keyword evidence="1" id="KW-1133">Transmembrane helix</keyword>
<proteinExistence type="predicted"/>
<organism evidence="2 3">
    <name type="scientific">Parasaccharibacter apium</name>
    <dbReference type="NCBI Taxonomy" id="1510841"/>
    <lineage>
        <taxon>Bacteria</taxon>
        <taxon>Pseudomonadati</taxon>
        <taxon>Pseudomonadota</taxon>
        <taxon>Alphaproteobacteria</taxon>
        <taxon>Acetobacterales</taxon>
        <taxon>Acetobacteraceae</taxon>
        <taxon>Parasaccharibacter</taxon>
    </lineage>
</organism>
<reference evidence="2 3" key="2">
    <citation type="journal article" date="2014" name="PLoS ONE">
        <title>Evolution of mitochondria reconstructed from the energy metabolism of living bacteria.</title>
        <authorList>
            <person name="Degli Esposti M."/>
            <person name="Chouaia B."/>
            <person name="Comandatore F."/>
            <person name="Crotti E."/>
            <person name="Sassera D."/>
            <person name="Lievens P.M."/>
            <person name="Daffonchio D."/>
            <person name="Bandi C."/>
        </authorList>
    </citation>
    <scope>NUCLEOTIDE SEQUENCE [LARGE SCALE GENOMIC DNA]</scope>
    <source>
        <strain evidence="3">AM169</strain>
    </source>
</reference>